<name>A0ABW4V972_9MICO</name>
<feature type="compositionally biased region" description="Polar residues" evidence="1">
    <location>
        <begin position="10"/>
        <end position="19"/>
    </location>
</feature>
<dbReference type="RefSeq" id="WP_377199043.1">
    <property type="nucleotide sequence ID" value="NZ_JBHUHF010000001.1"/>
</dbReference>
<gene>
    <name evidence="3" type="ORF">ACFSL2_17395</name>
</gene>
<dbReference type="EMBL" id="JBHUHF010000001">
    <property type="protein sequence ID" value="MFD2027291.1"/>
    <property type="molecule type" value="Genomic_DNA"/>
</dbReference>
<comment type="caution">
    <text evidence="3">The sequence shown here is derived from an EMBL/GenBank/DDBJ whole genome shotgun (WGS) entry which is preliminary data.</text>
</comment>
<organism evidence="3 4">
    <name type="scientific">Promicromonospora aerolata</name>
    <dbReference type="NCBI Taxonomy" id="195749"/>
    <lineage>
        <taxon>Bacteria</taxon>
        <taxon>Bacillati</taxon>
        <taxon>Actinomycetota</taxon>
        <taxon>Actinomycetes</taxon>
        <taxon>Micrococcales</taxon>
        <taxon>Promicromonosporaceae</taxon>
        <taxon>Promicromonospora</taxon>
    </lineage>
</organism>
<dbReference type="Pfam" id="PF03713">
    <property type="entry name" value="DUF305"/>
    <property type="match status" value="1"/>
</dbReference>
<feature type="region of interest" description="Disordered" evidence="1">
    <location>
        <begin position="1"/>
        <end position="39"/>
    </location>
</feature>
<protein>
    <submittedName>
        <fullName evidence="3">DUF305 domain-containing protein</fullName>
    </submittedName>
</protein>
<dbReference type="InterPro" id="IPR012347">
    <property type="entry name" value="Ferritin-like"/>
</dbReference>
<dbReference type="Proteomes" id="UP001597338">
    <property type="component" value="Unassembled WGS sequence"/>
</dbReference>
<accession>A0ABW4V972</accession>
<feature type="domain" description="DUF305" evidence="2">
    <location>
        <begin position="109"/>
        <end position="258"/>
    </location>
</feature>
<evidence type="ECO:0000313" key="3">
    <source>
        <dbReference type="EMBL" id="MFD2027291.1"/>
    </source>
</evidence>
<reference evidence="4" key="1">
    <citation type="journal article" date="2019" name="Int. J. Syst. Evol. Microbiol.">
        <title>The Global Catalogue of Microorganisms (GCM) 10K type strain sequencing project: providing services to taxonomists for standard genome sequencing and annotation.</title>
        <authorList>
            <consortium name="The Broad Institute Genomics Platform"/>
            <consortium name="The Broad Institute Genome Sequencing Center for Infectious Disease"/>
            <person name="Wu L."/>
            <person name="Ma J."/>
        </authorList>
    </citation>
    <scope>NUCLEOTIDE SEQUENCE [LARGE SCALE GENOMIC DNA]</scope>
    <source>
        <strain evidence="4">CCM 7043</strain>
    </source>
</reference>
<dbReference type="Gene3D" id="1.20.1260.10">
    <property type="match status" value="1"/>
</dbReference>
<keyword evidence="4" id="KW-1185">Reference proteome</keyword>
<evidence type="ECO:0000313" key="4">
    <source>
        <dbReference type="Proteomes" id="UP001597338"/>
    </source>
</evidence>
<evidence type="ECO:0000259" key="2">
    <source>
        <dbReference type="Pfam" id="PF03713"/>
    </source>
</evidence>
<proteinExistence type="predicted"/>
<dbReference type="PANTHER" id="PTHR36933">
    <property type="entry name" value="SLL0788 PROTEIN"/>
    <property type="match status" value="1"/>
</dbReference>
<dbReference type="InterPro" id="IPR005183">
    <property type="entry name" value="DUF305_CopM-like"/>
</dbReference>
<evidence type="ECO:0000256" key="1">
    <source>
        <dbReference type="SAM" id="MobiDB-lite"/>
    </source>
</evidence>
<dbReference type="PANTHER" id="PTHR36933:SF1">
    <property type="entry name" value="SLL0788 PROTEIN"/>
    <property type="match status" value="1"/>
</dbReference>
<feature type="compositionally biased region" description="Polar residues" evidence="1">
    <location>
        <begin position="94"/>
        <end position="106"/>
    </location>
</feature>
<feature type="region of interest" description="Disordered" evidence="1">
    <location>
        <begin position="86"/>
        <end position="106"/>
    </location>
</feature>
<sequence>MRTKALPESGLQQGSSSNLDRPANGPASRTAQTCHCRARTSRPDTTAAAAAVQPEGNLFFVNLNLRRIISATTVAVVLGTTLAACSGADPADDTASQAGSGSSEHNDADTQFAQMMIVHHQGALEMAELAGEKAQDPAVQELAAGIASAQQPEIDTMTGWLEAWGEQSDGMAGMDHSGMDMEGMDMNGMSQEDVMAHLETLDGTEFDASFLEHMIAHHEGAVTMSEAEIEDGTNQDATALAQAIIEDQTAEIAEMEQLTSTITQ</sequence>